<sequence>MIYESQLTDGQRYKRHQNQLRPRYLSQKKSIEIDSLPDDLLNKKAKPSTINNSHSSPQYPQRNRKPPVRYSPS</sequence>
<proteinExistence type="predicted"/>
<dbReference type="EMBL" id="CAJNRE010012806">
    <property type="protein sequence ID" value="CAF2113786.1"/>
    <property type="molecule type" value="Genomic_DNA"/>
</dbReference>
<dbReference type="EMBL" id="CAJOBJ010007130">
    <property type="protein sequence ID" value="CAF4078459.1"/>
    <property type="molecule type" value="Genomic_DNA"/>
</dbReference>
<dbReference type="EMBL" id="CAJOBI010007028">
    <property type="protein sequence ID" value="CAF4075502.1"/>
    <property type="molecule type" value="Genomic_DNA"/>
</dbReference>
<accession>A0A815DBC5</accession>
<evidence type="ECO:0000313" key="8">
    <source>
        <dbReference type="Proteomes" id="UP000663855"/>
    </source>
</evidence>
<dbReference type="OrthoDB" id="10173585at2759"/>
<gene>
    <name evidence="7" type="ORF">BYL167_LOCUS19940</name>
    <name evidence="2" type="ORF">CJN711_LOCUS16614</name>
    <name evidence="6" type="ORF">GIL414_LOCUS15923</name>
    <name evidence="3" type="ORF">KQP761_LOCUS36800</name>
    <name evidence="4" type="ORF">MBJ925_LOCUS24596</name>
    <name evidence="5" type="ORF">SMN809_LOCUS15997</name>
</gene>
<dbReference type="Proteomes" id="UP000681967">
    <property type="component" value="Unassembled WGS sequence"/>
</dbReference>
<dbReference type="EMBL" id="CAJNOV010007707">
    <property type="protein sequence ID" value="CAF1294733.1"/>
    <property type="molecule type" value="Genomic_DNA"/>
</dbReference>
<feature type="compositionally biased region" description="Polar residues" evidence="1">
    <location>
        <begin position="48"/>
        <end position="61"/>
    </location>
</feature>
<evidence type="ECO:0000313" key="7">
    <source>
        <dbReference type="EMBL" id="CAF4118146.1"/>
    </source>
</evidence>
<dbReference type="Proteomes" id="UP000681720">
    <property type="component" value="Unassembled WGS sequence"/>
</dbReference>
<evidence type="ECO:0000313" key="4">
    <source>
        <dbReference type="EMBL" id="CAF2113786.1"/>
    </source>
</evidence>
<evidence type="ECO:0000256" key="1">
    <source>
        <dbReference type="SAM" id="MobiDB-lite"/>
    </source>
</evidence>
<evidence type="ECO:0000313" key="5">
    <source>
        <dbReference type="EMBL" id="CAF4075502.1"/>
    </source>
</evidence>
<evidence type="ECO:0000313" key="2">
    <source>
        <dbReference type="EMBL" id="CAF1294733.1"/>
    </source>
</evidence>
<feature type="region of interest" description="Disordered" evidence="1">
    <location>
        <begin position="42"/>
        <end position="73"/>
    </location>
</feature>
<dbReference type="EMBL" id="CAJOBH010008608">
    <property type="protein sequence ID" value="CAF4118146.1"/>
    <property type="molecule type" value="Genomic_DNA"/>
</dbReference>
<feature type="region of interest" description="Disordered" evidence="1">
    <location>
        <begin position="1"/>
        <end position="26"/>
    </location>
</feature>
<evidence type="ECO:0000313" key="6">
    <source>
        <dbReference type="EMBL" id="CAF4078459.1"/>
    </source>
</evidence>
<dbReference type="Proteomes" id="UP000663834">
    <property type="component" value="Unassembled WGS sequence"/>
</dbReference>
<dbReference type="Proteomes" id="UP000663824">
    <property type="component" value="Unassembled WGS sequence"/>
</dbReference>
<dbReference type="AlphaFoldDB" id="A0A815DBC5"/>
<dbReference type="EMBL" id="CAJNOW010020822">
    <property type="protein sequence ID" value="CAF1681641.1"/>
    <property type="molecule type" value="Genomic_DNA"/>
</dbReference>
<comment type="caution">
    <text evidence="2">The sequence shown here is derived from an EMBL/GenBank/DDBJ whole genome shotgun (WGS) entry which is preliminary data.</text>
</comment>
<dbReference type="Proteomes" id="UP000676336">
    <property type="component" value="Unassembled WGS sequence"/>
</dbReference>
<organism evidence="2 8">
    <name type="scientific">Rotaria magnacalcarata</name>
    <dbReference type="NCBI Taxonomy" id="392030"/>
    <lineage>
        <taxon>Eukaryota</taxon>
        <taxon>Metazoa</taxon>
        <taxon>Spiralia</taxon>
        <taxon>Gnathifera</taxon>
        <taxon>Rotifera</taxon>
        <taxon>Eurotatoria</taxon>
        <taxon>Bdelloidea</taxon>
        <taxon>Philodinida</taxon>
        <taxon>Philodinidae</taxon>
        <taxon>Rotaria</taxon>
    </lineage>
</organism>
<dbReference type="Proteomes" id="UP000663855">
    <property type="component" value="Unassembled WGS sequence"/>
</dbReference>
<protein>
    <submittedName>
        <fullName evidence="2">Uncharacterized protein</fullName>
    </submittedName>
</protein>
<evidence type="ECO:0000313" key="3">
    <source>
        <dbReference type="EMBL" id="CAF1681641.1"/>
    </source>
</evidence>
<reference evidence="2" key="1">
    <citation type="submission" date="2021-02" db="EMBL/GenBank/DDBJ databases">
        <authorList>
            <person name="Nowell W R."/>
        </authorList>
    </citation>
    <scope>NUCLEOTIDE SEQUENCE</scope>
</reference>
<name>A0A815DBC5_9BILA</name>